<keyword evidence="2" id="KW-0812">Transmembrane</keyword>
<dbReference type="Proteomes" id="UP000836402">
    <property type="component" value="Unassembled WGS sequence"/>
</dbReference>
<evidence type="ECO:0000256" key="3">
    <source>
        <dbReference type="SAM" id="SignalP"/>
    </source>
</evidence>
<keyword evidence="2" id="KW-1133">Transmembrane helix</keyword>
<dbReference type="AlphaFoldDB" id="A0A177UNS3"/>
<evidence type="ECO:0000313" key="7">
    <source>
        <dbReference type="Proteomes" id="UP000836402"/>
    </source>
</evidence>
<evidence type="ECO:0000256" key="1">
    <source>
        <dbReference type="SAM" id="MobiDB-lite"/>
    </source>
</evidence>
<reference evidence="5" key="1">
    <citation type="submission" date="2016-04" db="EMBL/GenBank/DDBJ databases">
        <authorList>
            <person name="Nguyen H.D."/>
            <person name="Kesanakurti P."/>
            <person name="Cullis J."/>
            <person name="Levesque C.A."/>
            <person name="Hambleton S."/>
        </authorList>
    </citation>
    <scope>NUCLEOTIDE SEQUENCE</scope>
    <source>
        <strain evidence="5">DAOMC 238032</strain>
    </source>
</reference>
<reference evidence="4" key="3">
    <citation type="submission" date="2020-10" db="EMBL/GenBank/DDBJ databases">
        <authorList>
            <person name="Sedaghatjoo S."/>
        </authorList>
    </citation>
    <scope>NUCLEOTIDE SEQUENCE</scope>
    <source>
        <strain evidence="4">AZH3</strain>
    </source>
</reference>
<reference evidence="5" key="2">
    <citation type="journal article" date="2019" name="IMA Fungus">
        <title>Genome sequencing and comparison of five Tilletia species to identify candidate genes for the detection of regulated species infecting wheat.</title>
        <authorList>
            <person name="Nguyen H.D.T."/>
            <person name="Sultana T."/>
            <person name="Kesanakurti P."/>
            <person name="Hambleton S."/>
        </authorList>
    </citation>
    <scope>NUCLEOTIDE SEQUENCE</scope>
    <source>
        <strain evidence="5">DAOMC 238032</strain>
    </source>
</reference>
<gene>
    <name evidence="5" type="ORF">A4X03_0g5477</name>
    <name evidence="4" type="ORF">JKIAZH3_G4374</name>
</gene>
<organism evidence="5 6">
    <name type="scientific">Tilletia caries</name>
    <name type="common">wheat bunt fungus</name>
    <dbReference type="NCBI Taxonomy" id="13290"/>
    <lineage>
        <taxon>Eukaryota</taxon>
        <taxon>Fungi</taxon>
        <taxon>Dikarya</taxon>
        <taxon>Basidiomycota</taxon>
        <taxon>Ustilaginomycotina</taxon>
        <taxon>Exobasidiomycetes</taxon>
        <taxon>Tilletiales</taxon>
        <taxon>Tilletiaceae</taxon>
        <taxon>Tilletia</taxon>
    </lineage>
</organism>
<name>A0A177UNS3_9BASI</name>
<dbReference type="Proteomes" id="UP000077671">
    <property type="component" value="Unassembled WGS sequence"/>
</dbReference>
<proteinExistence type="predicted"/>
<keyword evidence="2" id="KW-0472">Membrane</keyword>
<evidence type="ECO:0000313" key="5">
    <source>
        <dbReference type="EMBL" id="KAE8256003.1"/>
    </source>
</evidence>
<comment type="caution">
    <text evidence="5">The sequence shown here is derived from an EMBL/GenBank/DDBJ whole genome shotgun (WGS) entry which is preliminary data.</text>
</comment>
<accession>A0A177UNS3</accession>
<feature type="region of interest" description="Disordered" evidence="1">
    <location>
        <begin position="134"/>
        <end position="161"/>
    </location>
</feature>
<dbReference type="EMBL" id="LWDD02000879">
    <property type="protein sequence ID" value="KAE8256003.1"/>
    <property type="molecule type" value="Genomic_DNA"/>
</dbReference>
<evidence type="ECO:0000313" key="4">
    <source>
        <dbReference type="EMBL" id="CAD6908012.1"/>
    </source>
</evidence>
<feature type="transmembrane region" description="Helical" evidence="2">
    <location>
        <begin position="166"/>
        <end position="188"/>
    </location>
</feature>
<evidence type="ECO:0000256" key="2">
    <source>
        <dbReference type="SAM" id="Phobius"/>
    </source>
</evidence>
<feature type="chain" id="PRO_5044292206" evidence="3">
    <location>
        <begin position="22"/>
        <end position="189"/>
    </location>
</feature>
<feature type="signal peptide" evidence="3">
    <location>
        <begin position="1"/>
        <end position="21"/>
    </location>
</feature>
<dbReference type="EMBL" id="CAJHJG010001002">
    <property type="protein sequence ID" value="CAD6908012.1"/>
    <property type="molecule type" value="Genomic_DNA"/>
</dbReference>
<sequence length="189" mass="18872">MRSIITTTVLLVSALASTSLALPTDFIINGNTGIINGDQPRPTEAASTTRYVNFGLTTVIGPGYTAINGKGGAGPLVPKLYTTQVNDGVTTIVGLGITRVLPTGTALVPKLLTTQVNDGVTTIVGLGITRVLPTRASRPTQTDTDVAPQSTSAPSSSNSTNAAGRGVYGASAVALVAGAIALGAALVAI</sequence>
<feature type="compositionally biased region" description="Low complexity" evidence="1">
    <location>
        <begin position="147"/>
        <end position="161"/>
    </location>
</feature>
<evidence type="ECO:0000313" key="6">
    <source>
        <dbReference type="Proteomes" id="UP000077671"/>
    </source>
</evidence>
<keyword evidence="3" id="KW-0732">Signal</keyword>
<keyword evidence="7" id="KW-1185">Reference proteome</keyword>
<protein>
    <submittedName>
        <fullName evidence="5">Uncharacterized protein</fullName>
    </submittedName>
</protein>